<dbReference type="AlphaFoldDB" id="A0A316V1Z5"/>
<evidence type="ECO:0000313" key="2">
    <source>
        <dbReference type="EMBL" id="PWN31018.1"/>
    </source>
</evidence>
<evidence type="ECO:0000313" key="3">
    <source>
        <dbReference type="Proteomes" id="UP000245884"/>
    </source>
</evidence>
<protein>
    <recommendedName>
        <fullName evidence="4">BAR domain-containing protein</fullName>
    </recommendedName>
</protein>
<evidence type="ECO:0008006" key="4">
    <source>
        <dbReference type="Google" id="ProtNLM"/>
    </source>
</evidence>
<dbReference type="OrthoDB" id="5549748at2759"/>
<keyword evidence="1" id="KW-0175">Coiled coil</keyword>
<dbReference type="EMBL" id="KZ819662">
    <property type="protein sequence ID" value="PWN31018.1"/>
    <property type="molecule type" value="Genomic_DNA"/>
</dbReference>
<name>A0A316V1Z5_9BASI</name>
<organism evidence="2 3">
    <name type="scientific">Jaminaea rosea</name>
    <dbReference type="NCBI Taxonomy" id="1569628"/>
    <lineage>
        <taxon>Eukaryota</taxon>
        <taxon>Fungi</taxon>
        <taxon>Dikarya</taxon>
        <taxon>Basidiomycota</taxon>
        <taxon>Ustilaginomycotina</taxon>
        <taxon>Exobasidiomycetes</taxon>
        <taxon>Microstromatales</taxon>
        <taxon>Microstromatales incertae sedis</taxon>
        <taxon>Jaminaea</taxon>
    </lineage>
</organism>
<dbReference type="SUPFAM" id="SSF103657">
    <property type="entry name" value="BAR/IMD domain-like"/>
    <property type="match status" value="1"/>
</dbReference>
<dbReference type="RefSeq" id="XP_025365630.1">
    <property type="nucleotide sequence ID" value="XM_025507295.1"/>
</dbReference>
<dbReference type="InterPro" id="IPR027267">
    <property type="entry name" value="AH/BAR_dom_sf"/>
</dbReference>
<dbReference type="InterPro" id="IPR018859">
    <property type="entry name" value="BAR_dom-cont"/>
</dbReference>
<reference evidence="2 3" key="1">
    <citation type="journal article" date="2018" name="Mol. Biol. Evol.">
        <title>Broad Genomic Sampling Reveals a Smut Pathogenic Ancestry of the Fungal Clade Ustilaginomycotina.</title>
        <authorList>
            <person name="Kijpornyongpan T."/>
            <person name="Mondo S.J."/>
            <person name="Barry K."/>
            <person name="Sandor L."/>
            <person name="Lee J."/>
            <person name="Lipzen A."/>
            <person name="Pangilinan J."/>
            <person name="LaButti K."/>
            <person name="Hainaut M."/>
            <person name="Henrissat B."/>
            <person name="Grigoriev I.V."/>
            <person name="Spatafora J.W."/>
            <person name="Aime M.C."/>
        </authorList>
    </citation>
    <scope>NUCLEOTIDE SEQUENCE [LARGE SCALE GENOMIC DNA]</scope>
    <source>
        <strain evidence="2 3">MCA 5214</strain>
    </source>
</reference>
<keyword evidence="3" id="KW-1185">Reference proteome</keyword>
<dbReference type="Proteomes" id="UP000245884">
    <property type="component" value="Unassembled WGS sequence"/>
</dbReference>
<sequence>MGQSVGNLGQSVGNLSQQARERLGQVHSDDITELPEEYISLENRVDGLKNAHASLLKIAKAYDNEAYDYPTQVQESMTLLSTQVSHSVTSWAASAAKGTNLPPIQATSAPENVHRTLPHALSRAAASGAIQLGASPTNIAGLSTPAGVQPESAQPGKLAEALQKFALAQDRLGNARLSQDEQIRQGFLKPWTSFGSQLAAATKARQSVNSARLHLDSWKATLKASEAAGKTEKVEHQRNEVEKAEDSLVAATEEAISAMKSVTENDEPVKSLAALIKAQADYHKAAGDLLGQLSGEMAQLALSAEGEYRASRS</sequence>
<dbReference type="GeneID" id="37029118"/>
<gene>
    <name evidence="2" type="ORF">BDZ90DRAFT_236368</name>
</gene>
<dbReference type="Gene3D" id="1.20.1270.60">
    <property type="entry name" value="Arfaptin homology (AH) domain/BAR domain"/>
    <property type="match status" value="1"/>
</dbReference>
<feature type="coiled-coil region" evidence="1">
    <location>
        <begin position="227"/>
        <end position="254"/>
    </location>
</feature>
<dbReference type="STRING" id="1569628.A0A316V1Z5"/>
<proteinExistence type="predicted"/>
<accession>A0A316V1Z5</accession>
<evidence type="ECO:0000256" key="1">
    <source>
        <dbReference type="SAM" id="Coils"/>
    </source>
</evidence>
<dbReference type="Pfam" id="PF10455">
    <property type="entry name" value="BAR_2"/>
    <property type="match status" value="1"/>
</dbReference>